<organism evidence="3 4">
    <name type="scientific">Micromonospora andamanensis</name>
    <dbReference type="NCBI Taxonomy" id="1287068"/>
    <lineage>
        <taxon>Bacteria</taxon>
        <taxon>Bacillati</taxon>
        <taxon>Actinomycetota</taxon>
        <taxon>Actinomycetes</taxon>
        <taxon>Micromonosporales</taxon>
        <taxon>Micromonosporaceae</taxon>
        <taxon>Micromonospora</taxon>
    </lineage>
</organism>
<dbReference type="InterPro" id="IPR029058">
    <property type="entry name" value="AB_hydrolase_fold"/>
</dbReference>
<keyword evidence="4" id="KW-1185">Reference proteome</keyword>
<dbReference type="PANTHER" id="PTHR43265">
    <property type="entry name" value="ESTERASE ESTD"/>
    <property type="match status" value="1"/>
</dbReference>
<dbReference type="Pfam" id="PF02129">
    <property type="entry name" value="Peptidase_S15"/>
    <property type="match status" value="1"/>
</dbReference>
<proteinExistence type="predicted"/>
<feature type="compositionally biased region" description="Low complexity" evidence="1">
    <location>
        <begin position="206"/>
        <end position="228"/>
    </location>
</feature>
<reference evidence="3 4" key="1">
    <citation type="submission" date="2021-01" db="EMBL/GenBank/DDBJ databases">
        <title>Whole genome shotgun sequence of Verrucosispora andamanensis NBRC 109075.</title>
        <authorList>
            <person name="Komaki H."/>
            <person name="Tamura T."/>
        </authorList>
    </citation>
    <scope>NUCLEOTIDE SEQUENCE [LARGE SCALE GENOMIC DNA]</scope>
    <source>
        <strain evidence="3 4">NBRC 109075</strain>
    </source>
</reference>
<name>A0ABQ4I5A1_9ACTN</name>
<dbReference type="Proteomes" id="UP000647017">
    <property type="component" value="Unassembled WGS sequence"/>
</dbReference>
<dbReference type="SUPFAM" id="SSF53474">
    <property type="entry name" value="alpha/beta-Hydrolases"/>
    <property type="match status" value="1"/>
</dbReference>
<dbReference type="RefSeq" id="WP_204015368.1">
    <property type="nucleotide sequence ID" value="NZ_BOOZ01000077.1"/>
</dbReference>
<evidence type="ECO:0000259" key="2">
    <source>
        <dbReference type="Pfam" id="PF02129"/>
    </source>
</evidence>
<feature type="domain" description="Xaa-Pro dipeptidyl-peptidase-like" evidence="2">
    <location>
        <begin position="15"/>
        <end position="137"/>
    </location>
</feature>
<sequence>MLFEPVSTELSFRHDGDQLVGDLVRPPGPGPYPAVVFVEGSGPGGRDVGEWPTRLAAAGFASLAYDKPGSGASTGDWTRQRLTDRAEETLAAVRALRRQPDVRADAVALIGHSQGGWVAPLAASRSDLVAAVVCVSGPGVGVLAQEEYRLRHQLPAAGFTEADVEQAVTLLHEQIHRVRSGDDPVRVHAAQAPWHTAPWYPKLAGTTPRRSPSSPASPTTIRPPRSGH</sequence>
<dbReference type="PANTHER" id="PTHR43265:SF1">
    <property type="entry name" value="ESTERASE ESTD"/>
    <property type="match status" value="1"/>
</dbReference>
<dbReference type="InterPro" id="IPR000383">
    <property type="entry name" value="Xaa-Pro-like_dom"/>
</dbReference>
<feature type="region of interest" description="Disordered" evidence="1">
    <location>
        <begin position="198"/>
        <end position="228"/>
    </location>
</feature>
<dbReference type="Gene3D" id="3.40.50.1820">
    <property type="entry name" value="alpha/beta hydrolase"/>
    <property type="match status" value="1"/>
</dbReference>
<dbReference type="EMBL" id="BOOZ01000077">
    <property type="protein sequence ID" value="GIJ13078.1"/>
    <property type="molecule type" value="Genomic_DNA"/>
</dbReference>
<evidence type="ECO:0000313" key="4">
    <source>
        <dbReference type="Proteomes" id="UP000647017"/>
    </source>
</evidence>
<evidence type="ECO:0000256" key="1">
    <source>
        <dbReference type="SAM" id="MobiDB-lite"/>
    </source>
</evidence>
<comment type="caution">
    <text evidence="3">The sequence shown here is derived from an EMBL/GenBank/DDBJ whole genome shotgun (WGS) entry which is preliminary data.</text>
</comment>
<protein>
    <recommendedName>
        <fullName evidence="2">Xaa-Pro dipeptidyl-peptidase-like domain-containing protein</fullName>
    </recommendedName>
</protein>
<gene>
    <name evidence="3" type="ORF">Van01_62920</name>
</gene>
<accession>A0ABQ4I5A1</accession>
<evidence type="ECO:0000313" key="3">
    <source>
        <dbReference type="EMBL" id="GIJ13078.1"/>
    </source>
</evidence>
<dbReference type="InterPro" id="IPR053145">
    <property type="entry name" value="AB_hydrolase_Est10"/>
</dbReference>